<reference evidence="2" key="1">
    <citation type="submission" date="2023-07" db="EMBL/GenBank/DDBJ databases">
        <title>The genome sequence of Rhodocytophaga aerolata KACC 12507.</title>
        <authorList>
            <person name="Zhang X."/>
        </authorList>
    </citation>
    <scope>NUCLEOTIDE SEQUENCE</scope>
    <source>
        <strain evidence="2">KACC 12507</strain>
    </source>
</reference>
<evidence type="ECO:0000259" key="1">
    <source>
        <dbReference type="Pfam" id="PF00535"/>
    </source>
</evidence>
<feature type="domain" description="Glycosyltransferase 2-like" evidence="1">
    <location>
        <begin position="6"/>
        <end position="111"/>
    </location>
</feature>
<comment type="caution">
    <text evidence="2">The sequence shown here is derived from an EMBL/GenBank/DDBJ whole genome shotgun (WGS) entry which is preliminary data.</text>
</comment>
<accession>A0ABT8RGB5</accession>
<dbReference type="PANTHER" id="PTHR22916:SF64">
    <property type="entry name" value="TRANSFERASE, PUTATIVE-RELATED"/>
    <property type="match status" value="1"/>
</dbReference>
<dbReference type="RefSeq" id="WP_302041824.1">
    <property type="nucleotide sequence ID" value="NZ_JAUKPO010000040.1"/>
</dbReference>
<keyword evidence="3" id="KW-1185">Reference proteome</keyword>
<dbReference type="PANTHER" id="PTHR22916">
    <property type="entry name" value="GLYCOSYLTRANSFERASE"/>
    <property type="match status" value="1"/>
</dbReference>
<name>A0ABT8RGB5_9BACT</name>
<dbReference type="EC" id="2.4.-.-" evidence="2"/>
<dbReference type="InterPro" id="IPR029044">
    <property type="entry name" value="Nucleotide-diphossugar_trans"/>
</dbReference>
<dbReference type="Gene3D" id="3.90.550.10">
    <property type="entry name" value="Spore Coat Polysaccharide Biosynthesis Protein SpsA, Chain A"/>
    <property type="match status" value="1"/>
</dbReference>
<dbReference type="CDD" id="cd00761">
    <property type="entry name" value="Glyco_tranf_GTA_type"/>
    <property type="match status" value="1"/>
</dbReference>
<dbReference type="GO" id="GO:0016757">
    <property type="term" value="F:glycosyltransferase activity"/>
    <property type="evidence" value="ECO:0007669"/>
    <property type="project" value="UniProtKB-KW"/>
</dbReference>
<keyword evidence="2" id="KW-0328">Glycosyltransferase</keyword>
<dbReference type="SUPFAM" id="SSF53448">
    <property type="entry name" value="Nucleotide-diphospho-sugar transferases"/>
    <property type="match status" value="1"/>
</dbReference>
<proteinExistence type="predicted"/>
<dbReference type="Pfam" id="PF00535">
    <property type="entry name" value="Glycos_transf_2"/>
    <property type="match status" value="1"/>
</dbReference>
<dbReference type="InterPro" id="IPR001173">
    <property type="entry name" value="Glyco_trans_2-like"/>
</dbReference>
<dbReference type="EMBL" id="JAUKPO010000040">
    <property type="protein sequence ID" value="MDO1451024.1"/>
    <property type="molecule type" value="Genomic_DNA"/>
</dbReference>
<keyword evidence="2" id="KW-0808">Transferase</keyword>
<gene>
    <name evidence="2" type="ORF">Q0590_32415</name>
</gene>
<evidence type="ECO:0000313" key="2">
    <source>
        <dbReference type="EMBL" id="MDO1451024.1"/>
    </source>
</evidence>
<evidence type="ECO:0000313" key="3">
    <source>
        <dbReference type="Proteomes" id="UP001168528"/>
    </source>
</evidence>
<protein>
    <submittedName>
        <fullName evidence="2">Glycosyltransferase</fullName>
        <ecNumber evidence="2">2.4.-.-</ecNumber>
    </submittedName>
</protein>
<organism evidence="2 3">
    <name type="scientific">Rhodocytophaga aerolata</name>
    <dbReference type="NCBI Taxonomy" id="455078"/>
    <lineage>
        <taxon>Bacteria</taxon>
        <taxon>Pseudomonadati</taxon>
        <taxon>Bacteroidota</taxon>
        <taxon>Cytophagia</taxon>
        <taxon>Cytophagales</taxon>
        <taxon>Rhodocytophagaceae</taxon>
        <taxon>Rhodocytophaga</taxon>
    </lineage>
</organism>
<dbReference type="Proteomes" id="UP001168528">
    <property type="component" value="Unassembled WGS sequence"/>
</dbReference>
<sequence>MSITLSVVIPTYNRVFYLTKVLKGLEQQSLDKSCFEIIIVDNKSTDNTKEVVLGYSTSIENLIYIYEPKQGLNYARNTGLCQARGEYIAYLDDDAVPYEHWAKKIIEVFASVKPQPGVVGGPTVPVWVGEKPTWLIPKFEPAISMINYGGESRFLQGREFLVGANMAFLKTALVSIGGFIDGLDRIGDKLLSGGDTAAIESVKKLNLGVYYHPDIAVDHYVSANRLTHKWFIKRYYWGGYSEALMWYKLSKPNYRLRLKKIGFYLYGFIRNPAHLAYPFYTPANPQKFWFKCIVHARIGYLYSLFNHIAKN</sequence>